<organism evidence="4 5">
    <name type="scientific">Paracidovorax wautersii</name>
    <dbReference type="NCBI Taxonomy" id="1177982"/>
    <lineage>
        <taxon>Bacteria</taxon>
        <taxon>Pseudomonadati</taxon>
        <taxon>Pseudomonadota</taxon>
        <taxon>Betaproteobacteria</taxon>
        <taxon>Burkholderiales</taxon>
        <taxon>Comamonadaceae</taxon>
        <taxon>Paracidovorax</taxon>
    </lineage>
</organism>
<dbReference type="SUPFAM" id="SSF55331">
    <property type="entry name" value="Tautomerase/MIF"/>
    <property type="match status" value="1"/>
</dbReference>
<dbReference type="GO" id="GO:0016853">
    <property type="term" value="F:isomerase activity"/>
    <property type="evidence" value="ECO:0007669"/>
    <property type="project" value="UniProtKB-KW"/>
</dbReference>
<evidence type="ECO:0000256" key="1">
    <source>
        <dbReference type="ARBA" id="ARBA00006723"/>
    </source>
</evidence>
<dbReference type="AlphaFoldDB" id="A0A7V8JNT9"/>
<proteinExistence type="inferred from homology"/>
<dbReference type="InterPro" id="IPR004370">
    <property type="entry name" value="4-OT-like_dom"/>
</dbReference>
<dbReference type="Proteomes" id="UP000461670">
    <property type="component" value="Unassembled WGS sequence"/>
</dbReference>
<accession>A0A7V8JNT9</accession>
<evidence type="ECO:0000313" key="4">
    <source>
        <dbReference type="EMBL" id="KAF1018138.1"/>
    </source>
</evidence>
<dbReference type="EMBL" id="WNDQ01000097">
    <property type="protein sequence ID" value="KAF1018138.1"/>
    <property type="molecule type" value="Genomic_DNA"/>
</dbReference>
<comment type="caution">
    <text evidence="4">The sequence shown here is derived from an EMBL/GenBank/DDBJ whole genome shotgun (WGS) entry which is preliminary data.</text>
</comment>
<feature type="domain" description="4-oxalocrotonate tautomerase-like" evidence="3">
    <location>
        <begin position="2"/>
        <end position="58"/>
    </location>
</feature>
<dbReference type="PANTHER" id="PTHR35530">
    <property type="entry name" value="TAUTOMERASE-RELATED"/>
    <property type="match status" value="1"/>
</dbReference>
<reference evidence="5" key="1">
    <citation type="journal article" date="2020" name="MBio">
        <title>Horizontal gene transfer to a defensive symbiont with a reduced genome amongst a multipartite beetle microbiome.</title>
        <authorList>
            <person name="Waterworth S.C."/>
            <person name="Florez L.V."/>
            <person name="Rees E.R."/>
            <person name="Hertweck C."/>
            <person name="Kaltenpoth M."/>
            <person name="Kwan J.C."/>
        </authorList>
    </citation>
    <scope>NUCLEOTIDE SEQUENCE [LARGE SCALE GENOMIC DNA]</scope>
</reference>
<keyword evidence="2" id="KW-0413">Isomerase</keyword>
<protein>
    <recommendedName>
        <fullName evidence="3">4-oxalocrotonate tautomerase-like domain-containing protein</fullName>
    </recommendedName>
</protein>
<evidence type="ECO:0000256" key="2">
    <source>
        <dbReference type="ARBA" id="ARBA00023235"/>
    </source>
</evidence>
<gene>
    <name evidence="4" type="ORF">GAK30_03796</name>
</gene>
<dbReference type="InterPro" id="IPR014347">
    <property type="entry name" value="Tautomerase/MIF_sf"/>
</dbReference>
<dbReference type="PANTHER" id="PTHR35530:SF1">
    <property type="entry name" value="2-HYDROXYMUCONATE TAUTOMERASE"/>
    <property type="match status" value="1"/>
</dbReference>
<dbReference type="Gene3D" id="3.30.429.10">
    <property type="entry name" value="Macrophage Migration Inhibitory Factor"/>
    <property type="match status" value="1"/>
</dbReference>
<comment type="similarity">
    <text evidence="1">Belongs to the 4-oxalocrotonate tautomerase family.</text>
</comment>
<name>A0A7V8JNT9_9BURK</name>
<dbReference type="Pfam" id="PF01361">
    <property type="entry name" value="Tautomerase"/>
    <property type="match status" value="1"/>
</dbReference>
<sequence>MPEVVVYAVQGRTPAQKKMLMQKITQAVIESFDVPSDKVVVQIVESDPSNKSRGGVLYSER</sequence>
<evidence type="ECO:0000259" key="3">
    <source>
        <dbReference type="Pfam" id="PF01361"/>
    </source>
</evidence>
<evidence type="ECO:0000313" key="5">
    <source>
        <dbReference type="Proteomes" id="UP000461670"/>
    </source>
</evidence>